<protein>
    <submittedName>
        <fullName evidence="1">DUF411 domain-containing protein</fullName>
    </submittedName>
</protein>
<keyword evidence="2" id="KW-1185">Reference proteome</keyword>
<gene>
    <name evidence="1" type="ORF">MU846_05795</name>
</gene>
<dbReference type="InterPro" id="IPR006311">
    <property type="entry name" value="TAT_signal"/>
</dbReference>
<dbReference type="Proteomes" id="UP001165524">
    <property type="component" value="Unassembled WGS sequence"/>
</dbReference>
<comment type="caution">
    <text evidence="1">The sequence shown here is derived from an EMBL/GenBank/DDBJ whole genome shotgun (WGS) entry which is preliminary data.</text>
</comment>
<dbReference type="Pfam" id="PF04214">
    <property type="entry name" value="DUF411"/>
    <property type="match status" value="1"/>
</dbReference>
<name>A0ABT0E5W7_9GAMM</name>
<evidence type="ECO:0000313" key="2">
    <source>
        <dbReference type="Proteomes" id="UP001165524"/>
    </source>
</evidence>
<dbReference type="EMBL" id="JALKII010000002">
    <property type="protein sequence ID" value="MCK0537219.1"/>
    <property type="molecule type" value="Genomic_DNA"/>
</dbReference>
<reference evidence="1" key="1">
    <citation type="submission" date="2022-04" db="EMBL/GenBank/DDBJ databases">
        <title>Alcanivorax sp. CY1518 draft genome sequence.</title>
        <authorList>
            <person name="Zhao G."/>
            <person name="An M."/>
        </authorList>
    </citation>
    <scope>NUCLEOTIDE SEQUENCE</scope>
    <source>
        <strain evidence="1">CY1518</strain>
    </source>
</reference>
<dbReference type="PROSITE" id="PS51318">
    <property type="entry name" value="TAT"/>
    <property type="match status" value="1"/>
</dbReference>
<dbReference type="RefSeq" id="WP_246950121.1">
    <property type="nucleotide sequence ID" value="NZ_JALKII010000002.1"/>
</dbReference>
<sequence>MSFSQLSRRLILRWLLAGVLVGGTPMLAMGAEAALSGAALPEASVSKGAPPGSARAEAALSEAALPEAALPEVTVWRSPSCGCCGDWIAHMRAAGFSVRDVVQPAMHQVKTRLGVPARYASCHTATVGQYLLEGHVPASDVKRLLAEAPEGRGLLVPGMPIGSPGMEVPGRANDAYDVLLLDDTGGVSVFSSH</sequence>
<evidence type="ECO:0000313" key="1">
    <source>
        <dbReference type="EMBL" id="MCK0537219.1"/>
    </source>
</evidence>
<dbReference type="InterPro" id="IPR007332">
    <property type="entry name" value="DUF411"/>
</dbReference>
<proteinExistence type="predicted"/>
<organism evidence="1 2">
    <name type="scientific">Alcanivorax quisquiliarum</name>
    <dbReference type="NCBI Taxonomy" id="2933565"/>
    <lineage>
        <taxon>Bacteria</taxon>
        <taxon>Pseudomonadati</taxon>
        <taxon>Pseudomonadota</taxon>
        <taxon>Gammaproteobacteria</taxon>
        <taxon>Oceanospirillales</taxon>
        <taxon>Alcanivoracaceae</taxon>
        <taxon>Alcanivorax</taxon>
    </lineage>
</organism>
<accession>A0ABT0E5W7</accession>